<comment type="pathway">
    <text evidence="4 19">Cell wall biogenesis; peptidoglycan biosynthesis.</text>
</comment>
<organism evidence="21 22">
    <name type="scientific">Campylobacter hyointestinalis subsp. hyointestinalis</name>
    <dbReference type="NCBI Taxonomy" id="91352"/>
    <lineage>
        <taxon>Bacteria</taxon>
        <taxon>Pseudomonadati</taxon>
        <taxon>Campylobacterota</taxon>
        <taxon>Epsilonproteobacteria</taxon>
        <taxon>Campylobacterales</taxon>
        <taxon>Campylobacteraceae</taxon>
        <taxon>Campylobacter</taxon>
    </lineage>
</organism>
<reference evidence="21 22" key="1">
    <citation type="submission" date="2015-11" db="EMBL/GenBank/DDBJ databases">
        <authorList>
            <consortium name="Pathogen Informatics"/>
        </authorList>
    </citation>
    <scope>NUCLEOTIDE SEQUENCE [LARGE SCALE GENOMIC DNA]</scope>
    <source>
        <strain evidence="21 22">006A-0059</strain>
    </source>
</reference>
<evidence type="ECO:0000256" key="18">
    <source>
        <dbReference type="ARBA" id="ARBA00048914"/>
    </source>
</evidence>
<keyword evidence="11 19" id="KW-0521">NADP</keyword>
<evidence type="ECO:0000256" key="1">
    <source>
        <dbReference type="ARBA" id="ARBA00001974"/>
    </source>
</evidence>
<dbReference type="InterPro" id="IPR016169">
    <property type="entry name" value="FAD-bd_PCMH_sub2"/>
</dbReference>
<keyword evidence="10 19" id="KW-0274">FAD</keyword>
<dbReference type="GO" id="GO:0009252">
    <property type="term" value="P:peptidoglycan biosynthetic process"/>
    <property type="evidence" value="ECO:0007669"/>
    <property type="project" value="UniProtKB-UniRule"/>
</dbReference>
<comment type="similarity">
    <text evidence="19">Belongs to the MurB family.</text>
</comment>
<feature type="active site" description="Proton donor" evidence="19">
    <location>
        <position position="179"/>
    </location>
</feature>
<evidence type="ECO:0000256" key="16">
    <source>
        <dbReference type="ARBA" id="ARBA00023316"/>
    </source>
</evidence>
<evidence type="ECO:0000313" key="21">
    <source>
        <dbReference type="EMBL" id="CUU82015.1"/>
    </source>
</evidence>
<evidence type="ECO:0000256" key="6">
    <source>
        <dbReference type="ARBA" id="ARBA00015188"/>
    </source>
</evidence>
<evidence type="ECO:0000256" key="9">
    <source>
        <dbReference type="ARBA" id="ARBA00022630"/>
    </source>
</evidence>
<evidence type="ECO:0000256" key="8">
    <source>
        <dbReference type="ARBA" id="ARBA00022618"/>
    </source>
</evidence>
<dbReference type="SUPFAM" id="SSF56176">
    <property type="entry name" value="FAD-binding/transporter-associated domain-like"/>
    <property type="match status" value="1"/>
</dbReference>
<keyword evidence="7 19" id="KW-0963">Cytoplasm</keyword>
<evidence type="ECO:0000256" key="12">
    <source>
        <dbReference type="ARBA" id="ARBA00022960"/>
    </source>
</evidence>
<keyword evidence="14 19" id="KW-0560">Oxidoreductase</keyword>
<keyword evidence="22" id="KW-1185">Reference proteome</keyword>
<evidence type="ECO:0000256" key="2">
    <source>
        <dbReference type="ARBA" id="ARBA00003921"/>
    </source>
</evidence>
<evidence type="ECO:0000256" key="5">
    <source>
        <dbReference type="ARBA" id="ARBA00012518"/>
    </source>
</evidence>
<evidence type="ECO:0000256" key="4">
    <source>
        <dbReference type="ARBA" id="ARBA00004752"/>
    </source>
</evidence>
<dbReference type="PANTHER" id="PTHR21071">
    <property type="entry name" value="UDP-N-ACETYLENOLPYRUVOYLGLUCOSAMINE REDUCTASE"/>
    <property type="match status" value="1"/>
</dbReference>
<dbReference type="InterPro" id="IPR011601">
    <property type="entry name" value="MurB_C"/>
</dbReference>
<evidence type="ECO:0000256" key="17">
    <source>
        <dbReference type="ARBA" id="ARBA00031026"/>
    </source>
</evidence>
<evidence type="ECO:0000259" key="20">
    <source>
        <dbReference type="Pfam" id="PF02873"/>
    </source>
</evidence>
<evidence type="ECO:0000256" key="10">
    <source>
        <dbReference type="ARBA" id="ARBA00022827"/>
    </source>
</evidence>
<dbReference type="InterPro" id="IPR036318">
    <property type="entry name" value="FAD-bd_PCMH-like_sf"/>
</dbReference>
<keyword evidence="16 19" id="KW-0961">Cell wall biogenesis/degradation</keyword>
<dbReference type="Pfam" id="PF02873">
    <property type="entry name" value="MurB_C"/>
    <property type="match status" value="1"/>
</dbReference>
<dbReference type="EC" id="1.3.1.98" evidence="5 19"/>
<comment type="function">
    <text evidence="2 19">Cell wall formation.</text>
</comment>
<evidence type="ECO:0000256" key="3">
    <source>
        <dbReference type="ARBA" id="ARBA00004496"/>
    </source>
</evidence>
<keyword evidence="12 19" id="KW-0133">Cell shape</keyword>
<dbReference type="Gene3D" id="3.90.78.10">
    <property type="entry name" value="UDP-N-acetylenolpyruvoylglucosamine reductase, C-terminal domain"/>
    <property type="match status" value="1"/>
</dbReference>
<dbReference type="InterPro" id="IPR036635">
    <property type="entry name" value="MurB_C_sf"/>
</dbReference>
<evidence type="ECO:0000256" key="7">
    <source>
        <dbReference type="ARBA" id="ARBA00022490"/>
    </source>
</evidence>
<evidence type="ECO:0000256" key="15">
    <source>
        <dbReference type="ARBA" id="ARBA00023306"/>
    </source>
</evidence>
<comment type="cofactor">
    <cofactor evidence="1 19">
        <name>FAD</name>
        <dbReference type="ChEBI" id="CHEBI:57692"/>
    </cofactor>
</comment>
<feature type="domain" description="UDP-N-acetylenolpyruvoylglucosamine reductase C-terminal" evidence="20">
    <location>
        <begin position="161"/>
        <end position="252"/>
    </location>
</feature>
<sequence length="253" mass="27707">MKIDFSKFSSVKIGGVFDVELIDEIREFGGVMIGGANNILISPNPPKMGILSSKFDYIKFENHILKVGAKTSSAKLFKFAKDHNIGGFEFIKKIPGSIGGMITMNAGVKEHEISLNLKNITTSYGEFSKKECGFSYRHSNIKGVIFEASFEVIREFDDELFKVLNAKRANQPKGASFGSCFANPPGHYAGALLESVGLKGFRIGDCGFSEVHANFLINYGGGKFEDALSLINLAKERVLDKFGVELKSEVVIL</sequence>
<dbReference type="GO" id="GO:0051301">
    <property type="term" value="P:cell division"/>
    <property type="evidence" value="ECO:0007669"/>
    <property type="project" value="UniProtKB-KW"/>
</dbReference>
<dbReference type="GO" id="GO:0050660">
    <property type="term" value="F:flavin adenine dinucleotide binding"/>
    <property type="evidence" value="ECO:0007669"/>
    <property type="project" value="InterPro"/>
</dbReference>
<name>A0A0S4RT11_CAMHY</name>
<proteinExistence type="inferred from homology"/>
<dbReference type="GO" id="GO:0005829">
    <property type="term" value="C:cytosol"/>
    <property type="evidence" value="ECO:0007669"/>
    <property type="project" value="TreeGrafter"/>
</dbReference>
<keyword evidence="13 19" id="KW-0573">Peptidoglycan synthesis</keyword>
<comment type="caution">
    <text evidence="21">The sequence shown here is derived from an EMBL/GenBank/DDBJ whole genome shotgun (WGS) entry which is preliminary data.</text>
</comment>
<dbReference type="HAMAP" id="MF_00037">
    <property type="entry name" value="MurB"/>
    <property type="match status" value="1"/>
</dbReference>
<evidence type="ECO:0000256" key="14">
    <source>
        <dbReference type="ARBA" id="ARBA00023002"/>
    </source>
</evidence>
<keyword evidence="15 19" id="KW-0131">Cell cycle</keyword>
<evidence type="ECO:0000313" key="22">
    <source>
        <dbReference type="Proteomes" id="UP000052237"/>
    </source>
</evidence>
<gene>
    <name evidence="19 21" type="primary">murB</name>
    <name evidence="21" type="ORF">ERS686654_01270</name>
</gene>
<dbReference type="SUPFAM" id="SSF56194">
    <property type="entry name" value="Uridine diphospho-N-Acetylenolpyruvylglucosamine reductase, MurB, C-terminal domain"/>
    <property type="match status" value="1"/>
</dbReference>
<dbReference type="NCBIfam" id="TIGR00179">
    <property type="entry name" value="murB"/>
    <property type="match status" value="1"/>
</dbReference>
<evidence type="ECO:0000256" key="19">
    <source>
        <dbReference type="HAMAP-Rule" id="MF_00037"/>
    </source>
</evidence>
<dbReference type="UniPathway" id="UPA00219"/>
<dbReference type="InterPro" id="IPR003170">
    <property type="entry name" value="MurB"/>
</dbReference>
<dbReference type="GO" id="GO:0071555">
    <property type="term" value="P:cell wall organization"/>
    <property type="evidence" value="ECO:0007669"/>
    <property type="project" value="UniProtKB-KW"/>
</dbReference>
<feature type="active site" evidence="19">
    <location>
        <position position="249"/>
    </location>
</feature>
<feature type="active site" evidence="19">
    <location>
        <position position="137"/>
    </location>
</feature>
<dbReference type="PANTHER" id="PTHR21071:SF4">
    <property type="entry name" value="UDP-N-ACETYLENOLPYRUVOYLGLUCOSAMINE REDUCTASE"/>
    <property type="match status" value="1"/>
</dbReference>
<keyword evidence="8 19" id="KW-0132">Cell division</keyword>
<dbReference type="AlphaFoldDB" id="A0A0S4RT11"/>
<keyword evidence="9 19" id="KW-0285">Flavoprotein</keyword>
<protein>
    <recommendedName>
        <fullName evidence="6 19">UDP-N-acetylenolpyruvoylglucosamine reductase</fullName>
        <ecNumber evidence="5 19">1.3.1.98</ecNumber>
    </recommendedName>
    <alternativeName>
        <fullName evidence="17 19">UDP-N-acetylmuramate dehydrogenase</fullName>
    </alternativeName>
</protein>
<dbReference type="GO" id="GO:0008360">
    <property type="term" value="P:regulation of cell shape"/>
    <property type="evidence" value="ECO:0007669"/>
    <property type="project" value="UniProtKB-KW"/>
</dbReference>
<dbReference type="NCBIfam" id="NF010479">
    <property type="entry name" value="PRK13904.1"/>
    <property type="match status" value="1"/>
</dbReference>
<accession>A0A0S4RT11</accession>
<evidence type="ECO:0000256" key="11">
    <source>
        <dbReference type="ARBA" id="ARBA00022857"/>
    </source>
</evidence>
<evidence type="ECO:0000256" key="13">
    <source>
        <dbReference type="ARBA" id="ARBA00022984"/>
    </source>
</evidence>
<comment type="subcellular location">
    <subcellularLocation>
        <location evidence="3 19">Cytoplasm</location>
    </subcellularLocation>
</comment>
<dbReference type="Proteomes" id="UP000052237">
    <property type="component" value="Unassembled WGS sequence"/>
</dbReference>
<comment type="catalytic activity">
    <reaction evidence="18 19">
        <text>UDP-N-acetyl-alpha-D-muramate + NADP(+) = UDP-N-acetyl-3-O-(1-carboxyvinyl)-alpha-D-glucosamine + NADPH + H(+)</text>
        <dbReference type="Rhea" id="RHEA:12248"/>
        <dbReference type="ChEBI" id="CHEBI:15378"/>
        <dbReference type="ChEBI" id="CHEBI:57783"/>
        <dbReference type="ChEBI" id="CHEBI:58349"/>
        <dbReference type="ChEBI" id="CHEBI:68483"/>
        <dbReference type="ChEBI" id="CHEBI:70757"/>
        <dbReference type="EC" id="1.3.1.98"/>
    </reaction>
</comment>
<dbReference type="GO" id="GO:0008762">
    <property type="term" value="F:UDP-N-acetylmuramate dehydrogenase activity"/>
    <property type="evidence" value="ECO:0007669"/>
    <property type="project" value="UniProtKB-UniRule"/>
</dbReference>
<dbReference type="EMBL" id="FAVB01000003">
    <property type="protein sequence ID" value="CUU82015.1"/>
    <property type="molecule type" value="Genomic_DNA"/>
</dbReference>
<dbReference type="RefSeq" id="WP_059425755.1">
    <property type="nucleotide sequence ID" value="NZ_FAVB01000003.1"/>
</dbReference>
<dbReference type="Gene3D" id="3.30.465.10">
    <property type="match status" value="1"/>
</dbReference>